<dbReference type="Pfam" id="PF00096">
    <property type="entry name" value="zf-C2H2"/>
    <property type="match status" value="1"/>
</dbReference>
<comment type="similarity">
    <text evidence="1">Belongs to the krueppel C2H2-type zinc-finger protein family.</text>
</comment>
<dbReference type="InterPro" id="IPR036236">
    <property type="entry name" value="Znf_C2H2_sf"/>
</dbReference>
<feature type="compositionally biased region" description="Basic residues" evidence="11">
    <location>
        <begin position="1"/>
        <end position="10"/>
    </location>
</feature>
<evidence type="ECO:0000256" key="7">
    <source>
        <dbReference type="ARBA" id="ARBA00023125"/>
    </source>
</evidence>
<feature type="region of interest" description="Disordered" evidence="11">
    <location>
        <begin position="1"/>
        <end position="25"/>
    </location>
</feature>
<comment type="caution">
    <text evidence="13">The sequence shown here is derived from an EMBL/GenBank/DDBJ whole genome shotgun (WGS) entry which is preliminary data.</text>
</comment>
<dbReference type="Proteomes" id="UP000620124">
    <property type="component" value="Unassembled WGS sequence"/>
</dbReference>
<feature type="region of interest" description="Disordered" evidence="11">
    <location>
        <begin position="246"/>
        <end position="291"/>
    </location>
</feature>
<evidence type="ECO:0000256" key="3">
    <source>
        <dbReference type="ARBA" id="ARBA00022737"/>
    </source>
</evidence>
<keyword evidence="9" id="KW-0539">Nucleus</keyword>
<dbReference type="Gene3D" id="3.30.160.60">
    <property type="entry name" value="Classic Zinc Finger"/>
    <property type="match status" value="2"/>
</dbReference>
<evidence type="ECO:0000313" key="14">
    <source>
        <dbReference type="Proteomes" id="UP000620124"/>
    </source>
</evidence>
<dbReference type="PANTHER" id="PTHR14003:SF19">
    <property type="entry name" value="YY2 TRANSCRIPTION FACTOR"/>
    <property type="match status" value="1"/>
</dbReference>
<keyword evidence="4 10" id="KW-0863">Zinc-finger</keyword>
<dbReference type="GO" id="GO:0000978">
    <property type="term" value="F:RNA polymerase II cis-regulatory region sequence-specific DNA binding"/>
    <property type="evidence" value="ECO:0007669"/>
    <property type="project" value="TreeGrafter"/>
</dbReference>
<feature type="compositionally biased region" description="Polar residues" evidence="11">
    <location>
        <begin position="178"/>
        <end position="192"/>
    </location>
</feature>
<dbReference type="OrthoDB" id="6365676at2759"/>
<feature type="region of interest" description="Disordered" evidence="11">
    <location>
        <begin position="343"/>
        <end position="391"/>
    </location>
</feature>
<keyword evidence="14" id="KW-1185">Reference proteome</keyword>
<sequence length="391" mass="43040">MTSSSSRRKIPPTLTIPPAEQTHATEAPPLHKPFICNDCEKAFATSGHLTRHQRVHSGKMNYACSFPGCTTHCSRKDNLRQHYRLHFDIRDTDELQQMAPEKRRRKTRVTRVATVNIPAPSNSTDRQPITSASDNSSRPSREHTPTPAHHSPSPSSSSNESASYSPYEQYPQEHLRTLPQQRAWTSSSSPNVPQHPPRSGNISSEGSFPSPYGPLYPQHAYGHPSSYAQVMSPPMEILANAPAFSRPRHTAPYLPMSSSRRYSQPTLTHAPTPSRHSPSASSSSGESSFFSMSERYLQEPFHALSLRHAQSARPPTSLPVSPSQSTIFRSSYAQPYVPVAYPPQAQAASPPVDTLGGAQPLSPSVPGATYSQSHERSAMPSQPPWTYDCSE</sequence>
<keyword evidence="2" id="KW-0479">Metal-binding</keyword>
<feature type="domain" description="C2H2-type" evidence="12">
    <location>
        <begin position="62"/>
        <end position="91"/>
    </location>
</feature>
<protein>
    <recommendedName>
        <fullName evidence="12">C2H2-type domain-containing protein</fullName>
    </recommendedName>
</protein>
<evidence type="ECO:0000256" key="1">
    <source>
        <dbReference type="ARBA" id="ARBA00006991"/>
    </source>
</evidence>
<feature type="compositionally biased region" description="Polar residues" evidence="11">
    <location>
        <begin position="119"/>
        <end position="138"/>
    </location>
</feature>
<evidence type="ECO:0000256" key="11">
    <source>
        <dbReference type="SAM" id="MobiDB-lite"/>
    </source>
</evidence>
<keyword evidence="8" id="KW-0804">Transcription</keyword>
<feature type="compositionally biased region" description="Low complexity" evidence="11">
    <location>
        <begin position="145"/>
        <end position="168"/>
    </location>
</feature>
<feature type="compositionally biased region" description="Polar residues" evidence="11">
    <location>
        <begin position="256"/>
        <end position="267"/>
    </location>
</feature>
<feature type="compositionally biased region" description="Low complexity" evidence="11">
    <location>
        <begin position="343"/>
        <end position="352"/>
    </location>
</feature>
<dbReference type="GO" id="GO:0005667">
    <property type="term" value="C:transcription regulator complex"/>
    <property type="evidence" value="ECO:0007669"/>
    <property type="project" value="TreeGrafter"/>
</dbReference>
<dbReference type="AlphaFoldDB" id="A0A8H6Z5F3"/>
<evidence type="ECO:0000256" key="2">
    <source>
        <dbReference type="ARBA" id="ARBA00022723"/>
    </source>
</evidence>
<evidence type="ECO:0000313" key="13">
    <source>
        <dbReference type="EMBL" id="KAF7369605.1"/>
    </source>
</evidence>
<evidence type="ECO:0000256" key="8">
    <source>
        <dbReference type="ARBA" id="ARBA00023163"/>
    </source>
</evidence>
<organism evidence="13 14">
    <name type="scientific">Mycena venus</name>
    <dbReference type="NCBI Taxonomy" id="2733690"/>
    <lineage>
        <taxon>Eukaryota</taxon>
        <taxon>Fungi</taxon>
        <taxon>Dikarya</taxon>
        <taxon>Basidiomycota</taxon>
        <taxon>Agaricomycotina</taxon>
        <taxon>Agaricomycetes</taxon>
        <taxon>Agaricomycetidae</taxon>
        <taxon>Agaricales</taxon>
        <taxon>Marasmiineae</taxon>
        <taxon>Mycenaceae</taxon>
        <taxon>Mycena</taxon>
    </lineage>
</organism>
<keyword evidence="5" id="KW-0862">Zinc</keyword>
<dbReference type="GO" id="GO:0000981">
    <property type="term" value="F:DNA-binding transcription factor activity, RNA polymerase II-specific"/>
    <property type="evidence" value="ECO:0007669"/>
    <property type="project" value="TreeGrafter"/>
</dbReference>
<keyword evidence="6" id="KW-0805">Transcription regulation</keyword>
<keyword evidence="7" id="KW-0238">DNA-binding</keyword>
<accession>A0A8H6Z5F3</accession>
<dbReference type="PROSITE" id="PS00028">
    <property type="entry name" value="ZINC_FINGER_C2H2_1"/>
    <property type="match status" value="2"/>
</dbReference>
<dbReference type="SUPFAM" id="SSF57667">
    <property type="entry name" value="beta-beta-alpha zinc fingers"/>
    <property type="match status" value="1"/>
</dbReference>
<dbReference type="FunFam" id="3.30.160.60:FF:000608">
    <property type="entry name" value="zinc finger protein 286A isoform X1"/>
    <property type="match status" value="1"/>
</dbReference>
<dbReference type="InterPro" id="IPR013087">
    <property type="entry name" value="Znf_C2H2_type"/>
</dbReference>
<evidence type="ECO:0000259" key="12">
    <source>
        <dbReference type="PROSITE" id="PS50157"/>
    </source>
</evidence>
<dbReference type="SMART" id="SM00355">
    <property type="entry name" value="ZnF_C2H2"/>
    <property type="match status" value="2"/>
</dbReference>
<dbReference type="PANTHER" id="PTHR14003">
    <property type="entry name" value="TRANSCRIPTIONAL REPRESSOR PROTEIN YY"/>
    <property type="match status" value="1"/>
</dbReference>
<reference evidence="13" key="1">
    <citation type="submission" date="2020-05" db="EMBL/GenBank/DDBJ databases">
        <title>Mycena genomes resolve the evolution of fungal bioluminescence.</title>
        <authorList>
            <person name="Tsai I.J."/>
        </authorList>
    </citation>
    <scope>NUCLEOTIDE SEQUENCE</scope>
    <source>
        <strain evidence="13">CCC161011</strain>
    </source>
</reference>
<gene>
    <name evidence="13" type="ORF">MVEN_00291200</name>
</gene>
<dbReference type="GO" id="GO:0008270">
    <property type="term" value="F:zinc ion binding"/>
    <property type="evidence" value="ECO:0007669"/>
    <property type="project" value="UniProtKB-KW"/>
</dbReference>
<evidence type="ECO:0000256" key="5">
    <source>
        <dbReference type="ARBA" id="ARBA00022833"/>
    </source>
</evidence>
<proteinExistence type="inferred from homology"/>
<evidence type="ECO:0000256" key="4">
    <source>
        <dbReference type="ARBA" id="ARBA00022771"/>
    </source>
</evidence>
<evidence type="ECO:0000256" key="6">
    <source>
        <dbReference type="ARBA" id="ARBA00023015"/>
    </source>
</evidence>
<dbReference type="GO" id="GO:0000785">
    <property type="term" value="C:chromatin"/>
    <property type="evidence" value="ECO:0007669"/>
    <property type="project" value="TreeGrafter"/>
</dbReference>
<evidence type="ECO:0000256" key="9">
    <source>
        <dbReference type="ARBA" id="ARBA00023242"/>
    </source>
</evidence>
<dbReference type="GO" id="GO:0031519">
    <property type="term" value="C:PcG protein complex"/>
    <property type="evidence" value="ECO:0007669"/>
    <property type="project" value="TreeGrafter"/>
</dbReference>
<dbReference type="PROSITE" id="PS50157">
    <property type="entry name" value="ZINC_FINGER_C2H2_2"/>
    <property type="match status" value="2"/>
</dbReference>
<dbReference type="EMBL" id="JACAZI010000002">
    <property type="protein sequence ID" value="KAF7369605.1"/>
    <property type="molecule type" value="Genomic_DNA"/>
</dbReference>
<name>A0A8H6Z5F3_9AGAR</name>
<evidence type="ECO:0000256" key="10">
    <source>
        <dbReference type="PROSITE-ProRule" id="PRU00042"/>
    </source>
</evidence>
<feature type="compositionally biased region" description="Low complexity" evidence="11">
    <location>
        <begin position="268"/>
        <end position="291"/>
    </location>
</feature>
<keyword evidence="3" id="KW-0677">Repeat</keyword>
<feature type="domain" description="C2H2-type" evidence="12">
    <location>
        <begin position="34"/>
        <end position="61"/>
    </location>
</feature>
<feature type="region of interest" description="Disordered" evidence="11">
    <location>
        <begin position="97"/>
        <end position="211"/>
    </location>
</feature>